<dbReference type="PANTHER" id="PTHR46494:SF1">
    <property type="entry name" value="CORA FAMILY METAL ION TRANSPORTER (EUROFUNG)"/>
    <property type="match status" value="1"/>
</dbReference>
<keyword evidence="5 8" id="KW-0812">Transmembrane</keyword>
<dbReference type="EMBL" id="CAJNOH010000122">
    <property type="protein sequence ID" value="CAF0886945.1"/>
    <property type="molecule type" value="Genomic_DNA"/>
</dbReference>
<dbReference type="GO" id="GO:0015087">
    <property type="term" value="F:cobalt ion transmembrane transporter activity"/>
    <property type="evidence" value="ECO:0007669"/>
    <property type="project" value="InterPro"/>
</dbReference>
<comment type="similarity">
    <text evidence="2">Belongs to the CorA metal ion transporter (MIT) (TC 1.A.35) family.</text>
</comment>
<dbReference type="Proteomes" id="UP000663854">
    <property type="component" value="Unassembled WGS sequence"/>
</dbReference>
<dbReference type="SUPFAM" id="SSF143865">
    <property type="entry name" value="CorA soluble domain-like"/>
    <property type="match status" value="1"/>
</dbReference>
<comment type="subcellular location">
    <subcellularLocation>
        <location evidence="1">Cell membrane</location>
        <topology evidence="1">Multi-pass membrane protein</topology>
    </subcellularLocation>
</comment>
<evidence type="ECO:0000313" key="9">
    <source>
        <dbReference type="EMBL" id="CAF0886945.1"/>
    </source>
</evidence>
<dbReference type="Gene3D" id="1.20.58.340">
    <property type="entry name" value="Magnesium transport protein CorA, transmembrane region"/>
    <property type="match status" value="2"/>
</dbReference>
<evidence type="ECO:0008006" key="11">
    <source>
        <dbReference type="Google" id="ProtNLM"/>
    </source>
</evidence>
<dbReference type="NCBIfam" id="TIGR00383">
    <property type="entry name" value="corA"/>
    <property type="match status" value="1"/>
</dbReference>
<dbReference type="SUPFAM" id="SSF144083">
    <property type="entry name" value="Magnesium transport protein CorA, transmembrane region"/>
    <property type="match status" value="1"/>
</dbReference>
<dbReference type="GO" id="GO:0015095">
    <property type="term" value="F:magnesium ion transmembrane transporter activity"/>
    <property type="evidence" value="ECO:0007669"/>
    <property type="project" value="InterPro"/>
</dbReference>
<keyword evidence="7 8" id="KW-0472">Membrane</keyword>
<dbReference type="GO" id="GO:0005886">
    <property type="term" value="C:plasma membrane"/>
    <property type="evidence" value="ECO:0007669"/>
    <property type="project" value="UniProtKB-SubCell"/>
</dbReference>
<evidence type="ECO:0000256" key="5">
    <source>
        <dbReference type="ARBA" id="ARBA00022692"/>
    </source>
</evidence>
<dbReference type="InterPro" id="IPR045861">
    <property type="entry name" value="CorA_cytoplasmic_dom"/>
</dbReference>
<dbReference type="PANTHER" id="PTHR46494">
    <property type="entry name" value="CORA FAMILY METAL ION TRANSPORTER (EUROFUNG)"/>
    <property type="match status" value="1"/>
</dbReference>
<evidence type="ECO:0000256" key="2">
    <source>
        <dbReference type="ARBA" id="ARBA00009765"/>
    </source>
</evidence>
<dbReference type="InterPro" id="IPR002523">
    <property type="entry name" value="MgTranspt_CorA/ZnTranspt_ZntB"/>
</dbReference>
<name>A0A813YMR4_9BILA</name>
<dbReference type="FunFam" id="1.20.58.340:FF:000012">
    <property type="entry name" value="Magnesium transport protein CorA"/>
    <property type="match status" value="1"/>
</dbReference>
<evidence type="ECO:0000256" key="8">
    <source>
        <dbReference type="SAM" id="Phobius"/>
    </source>
</evidence>
<evidence type="ECO:0000256" key="4">
    <source>
        <dbReference type="ARBA" id="ARBA00022475"/>
    </source>
</evidence>
<feature type="transmembrane region" description="Helical" evidence="8">
    <location>
        <begin position="399"/>
        <end position="419"/>
    </location>
</feature>
<dbReference type="CDD" id="cd12828">
    <property type="entry name" value="TmCorA-like_1"/>
    <property type="match status" value="1"/>
</dbReference>
<protein>
    <recommendedName>
        <fullName evidence="11">Magnesium transport protein CorA</fullName>
    </recommendedName>
</protein>
<dbReference type="InterPro" id="IPR045863">
    <property type="entry name" value="CorA_TM1_TM2"/>
</dbReference>
<dbReference type="GO" id="GO:0050897">
    <property type="term" value="F:cobalt ion binding"/>
    <property type="evidence" value="ECO:0007669"/>
    <property type="project" value="TreeGrafter"/>
</dbReference>
<sequence>MLGLPKHQFTAIYNRKLCETIVYSTVFGRFGDCKHHSEDFVVSKRHRVRSLTNNEQIIITNSPELSIPKRTSSKHRRTTLIALPPTLINTSNQDLHNNLGIQPTIFFYNEETFQEVCYRSIEDIREVKNNECLWIDVTGVHDHDLITRLGLRYNIHPLVVADIETTEQRTKLDVFEDALFLVGKMIYPDNIQQITHIEQISFYLKENILITFQEKSKDIFGPIKNRIRQNKGRIRRSKIDYLFYSLVDRIVDQYMDVLDIIGTKVEAIDHQLMHTLSRDTLEKIYDLKREMLYFRRSISPLKEIINKLQKEEETQIMQESTNIYLKDLFDHIVQVNDTIDTYREMLASFIDFYMMLNSNAMNEVVKTLTIISTIFIPLTFIVGVYGMNFDNMPEIHWKYGYFVVLGCMVVLTLIMLLCFKRKKWF</sequence>
<keyword evidence="6 8" id="KW-1133">Transmembrane helix</keyword>
<gene>
    <name evidence="9" type="ORF">PYM288_LOCUS8832</name>
</gene>
<accession>A0A813YMR4</accession>
<dbReference type="AlphaFoldDB" id="A0A813YMR4"/>
<evidence type="ECO:0000256" key="3">
    <source>
        <dbReference type="ARBA" id="ARBA00022448"/>
    </source>
</evidence>
<dbReference type="Gene3D" id="3.30.460.20">
    <property type="entry name" value="CorA soluble domain-like"/>
    <property type="match status" value="1"/>
</dbReference>
<evidence type="ECO:0000313" key="10">
    <source>
        <dbReference type="Proteomes" id="UP000663854"/>
    </source>
</evidence>
<keyword evidence="3" id="KW-0813">Transport</keyword>
<dbReference type="GO" id="GO:0000287">
    <property type="term" value="F:magnesium ion binding"/>
    <property type="evidence" value="ECO:0007669"/>
    <property type="project" value="TreeGrafter"/>
</dbReference>
<evidence type="ECO:0000256" key="6">
    <source>
        <dbReference type="ARBA" id="ARBA00022989"/>
    </source>
</evidence>
<feature type="transmembrane region" description="Helical" evidence="8">
    <location>
        <begin position="364"/>
        <end position="387"/>
    </location>
</feature>
<dbReference type="InterPro" id="IPR004488">
    <property type="entry name" value="Mg/Co-transport_prot_CorA"/>
</dbReference>
<comment type="caution">
    <text evidence="9">The sequence shown here is derived from an EMBL/GenBank/DDBJ whole genome shotgun (WGS) entry which is preliminary data.</text>
</comment>
<keyword evidence="4" id="KW-1003">Cell membrane</keyword>
<proteinExistence type="inferred from homology"/>
<organism evidence="9 10">
    <name type="scientific">Rotaria sordida</name>
    <dbReference type="NCBI Taxonomy" id="392033"/>
    <lineage>
        <taxon>Eukaryota</taxon>
        <taxon>Metazoa</taxon>
        <taxon>Spiralia</taxon>
        <taxon>Gnathifera</taxon>
        <taxon>Rotifera</taxon>
        <taxon>Eurotatoria</taxon>
        <taxon>Bdelloidea</taxon>
        <taxon>Philodinida</taxon>
        <taxon>Philodinidae</taxon>
        <taxon>Rotaria</taxon>
    </lineage>
</organism>
<reference evidence="9" key="1">
    <citation type="submission" date="2021-02" db="EMBL/GenBank/DDBJ databases">
        <authorList>
            <person name="Nowell W R."/>
        </authorList>
    </citation>
    <scope>NUCLEOTIDE SEQUENCE</scope>
</reference>
<evidence type="ECO:0000256" key="1">
    <source>
        <dbReference type="ARBA" id="ARBA00004651"/>
    </source>
</evidence>
<dbReference type="Pfam" id="PF01544">
    <property type="entry name" value="CorA"/>
    <property type="match status" value="1"/>
</dbReference>
<evidence type="ECO:0000256" key="7">
    <source>
        <dbReference type="ARBA" id="ARBA00023136"/>
    </source>
</evidence>